<keyword evidence="2" id="KW-1185">Reference proteome</keyword>
<accession>A0ACB8X695</accession>
<sequence>MDTRRYPRTPKPRKRSPSPVEELIQRKLSAKRRRTGLRKTEDCNSVLNADEDKTRDILDIIDTTHNARAVAEDDKVKFVEVADRGVDESEEDCVSATSSIASGPSVLYEKPKKQRPLQGLCSACRKLYQRAKRMKAPIKNKLLDNEPQSLTCDQWVLIKNWRPRRMPNVRGKLLTHVQVLKKRLKVKKGTKCTDQHVGESSACLRPHTFLQRNLRRRVRVPVKKERSRNLRKRMRDEPRGPCITKQLHVSLQRLSSNVLNRVDKNGLRPTEGHSSSPDFEARGYCETDNRAEYNFETVEVIPSSVTMKTTKPNEVLPKKKAQKKTGGFRDLLAQLRGNSSMIVRETC</sequence>
<gene>
    <name evidence="1" type="ORF">L3Q82_021762</name>
</gene>
<evidence type="ECO:0000313" key="1">
    <source>
        <dbReference type="EMBL" id="KAI3375264.1"/>
    </source>
</evidence>
<reference evidence="1" key="1">
    <citation type="submission" date="2022-04" db="EMBL/GenBank/DDBJ databases">
        <title>Jade perch genome.</title>
        <authorList>
            <person name="Chao B."/>
        </authorList>
    </citation>
    <scope>NUCLEOTIDE SEQUENCE</scope>
    <source>
        <strain evidence="1">CB-2022</strain>
    </source>
</reference>
<evidence type="ECO:0000313" key="2">
    <source>
        <dbReference type="Proteomes" id="UP000831701"/>
    </source>
</evidence>
<comment type="caution">
    <text evidence="1">The sequence shown here is derived from an EMBL/GenBank/DDBJ whole genome shotgun (WGS) entry which is preliminary data.</text>
</comment>
<dbReference type="Proteomes" id="UP000831701">
    <property type="component" value="Chromosome 3"/>
</dbReference>
<proteinExistence type="predicted"/>
<name>A0ACB8X695_9TELE</name>
<organism evidence="1 2">
    <name type="scientific">Scortum barcoo</name>
    <name type="common">barcoo grunter</name>
    <dbReference type="NCBI Taxonomy" id="214431"/>
    <lineage>
        <taxon>Eukaryota</taxon>
        <taxon>Metazoa</taxon>
        <taxon>Chordata</taxon>
        <taxon>Craniata</taxon>
        <taxon>Vertebrata</taxon>
        <taxon>Euteleostomi</taxon>
        <taxon>Actinopterygii</taxon>
        <taxon>Neopterygii</taxon>
        <taxon>Teleostei</taxon>
        <taxon>Neoteleostei</taxon>
        <taxon>Acanthomorphata</taxon>
        <taxon>Eupercaria</taxon>
        <taxon>Centrarchiformes</taxon>
        <taxon>Terapontoidei</taxon>
        <taxon>Terapontidae</taxon>
        <taxon>Scortum</taxon>
    </lineage>
</organism>
<protein>
    <submittedName>
        <fullName evidence="1">Uncharacterized protein</fullName>
    </submittedName>
</protein>
<dbReference type="EMBL" id="CM041533">
    <property type="protein sequence ID" value="KAI3375264.1"/>
    <property type="molecule type" value="Genomic_DNA"/>
</dbReference>